<reference evidence="3" key="2">
    <citation type="submission" date="2023-05" db="EMBL/GenBank/DDBJ databases">
        <authorList>
            <consortium name="Lawrence Berkeley National Laboratory"/>
            <person name="Steindorff A."/>
            <person name="Hensen N."/>
            <person name="Bonometti L."/>
            <person name="Westerberg I."/>
            <person name="Brannstrom I.O."/>
            <person name="Guillou S."/>
            <person name="Cros-Aarteil S."/>
            <person name="Calhoun S."/>
            <person name="Haridas S."/>
            <person name="Kuo A."/>
            <person name="Mondo S."/>
            <person name="Pangilinan J."/>
            <person name="Riley R."/>
            <person name="Labutti K."/>
            <person name="Andreopoulos B."/>
            <person name="Lipzen A."/>
            <person name="Chen C."/>
            <person name="Yanf M."/>
            <person name="Daum C."/>
            <person name="Ng V."/>
            <person name="Clum A."/>
            <person name="Ohm R."/>
            <person name="Martin F."/>
            <person name="Silar P."/>
            <person name="Natvig D."/>
            <person name="Lalanne C."/>
            <person name="Gautier V."/>
            <person name="Ament-Velasquez S.L."/>
            <person name="Kruys A."/>
            <person name="Hutchinson M.I."/>
            <person name="Powell A.J."/>
            <person name="Barry K."/>
            <person name="Miller A.N."/>
            <person name="Grigoriev I.V."/>
            <person name="Debuchy R."/>
            <person name="Gladieux P."/>
            <person name="Thoren M.H."/>
            <person name="Johannesson H."/>
        </authorList>
    </citation>
    <scope>NUCLEOTIDE SEQUENCE</scope>
    <source>
        <strain evidence="3">PSN243</strain>
    </source>
</reference>
<feature type="compositionally biased region" description="Polar residues" evidence="2">
    <location>
        <begin position="1157"/>
        <end position="1170"/>
    </location>
</feature>
<evidence type="ECO:0000313" key="4">
    <source>
        <dbReference type="Proteomes" id="UP001321760"/>
    </source>
</evidence>
<protein>
    <submittedName>
        <fullName evidence="3">Uncharacterized protein</fullName>
    </submittedName>
</protein>
<feature type="compositionally biased region" description="Basic and acidic residues" evidence="2">
    <location>
        <begin position="1242"/>
        <end position="1256"/>
    </location>
</feature>
<feature type="compositionally biased region" description="Basic and acidic residues" evidence="2">
    <location>
        <begin position="791"/>
        <end position="815"/>
    </location>
</feature>
<reference evidence="3" key="1">
    <citation type="journal article" date="2023" name="Mol. Phylogenet. Evol.">
        <title>Genome-scale phylogeny and comparative genomics of the fungal order Sordariales.</title>
        <authorList>
            <person name="Hensen N."/>
            <person name="Bonometti L."/>
            <person name="Westerberg I."/>
            <person name="Brannstrom I.O."/>
            <person name="Guillou S."/>
            <person name="Cros-Aarteil S."/>
            <person name="Calhoun S."/>
            <person name="Haridas S."/>
            <person name="Kuo A."/>
            <person name="Mondo S."/>
            <person name="Pangilinan J."/>
            <person name="Riley R."/>
            <person name="LaButti K."/>
            <person name="Andreopoulos B."/>
            <person name="Lipzen A."/>
            <person name="Chen C."/>
            <person name="Yan M."/>
            <person name="Daum C."/>
            <person name="Ng V."/>
            <person name="Clum A."/>
            <person name="Steindorff A."/>
            <person name="Ohm R.A."/>
            <person name="Martin F."/>
            <person name="Silar P."/>
            <person name="Natvig D.O."/>
            <person name="Lalanne C."/>
            <person name="Gautier V."/>
            <person name="Ament-Velasquez S.L."/>
            <person name="Kruys A."/>
            <person name="Hutchinson M.I."/>
            <person name="Powell A.J."/>
            <person name="Barry K."/>
            <person name="Miller A.N."/>
            <person name="Grigoriev I.V."/>
            <person name="Debuchy R."/>
            <person name="Gladieux P."/>
            <person name="Hiltunen Thoren M."/>
            <person name="Johannesson H."/>
        </authorList>
    </citation>
    <scope>NUCLEOTIDE SEQUENCE</scope>
    <source>
        <strain evidence="3">PSN243</strain>
    </source>
</reference>
<feature type="compositionally biased region" description="Pro residues" evidence="2">
    <location>
        <begin position="1283"/>
        <end position="1295"/>
    </location>
</feature>
<feature type="compositionally biased region" description="Pro residues" evidence="2">
    <location>
        <begin position="1133"/>
        <end position="1146"/>
    </location>
</feature>
<dbReference type="Proteomes" id="UP001321760">
    <property type="component" value="Unassembled WGS sequence"/>
</dbReference>
<feature type="compositionally biased region" description="Basic and acidic residues" evidence="2">
    <location>
        <begin position="1211"/>
        <end position="1224"/>
    </location>
</feature>
<organism evidence="3 4">
    <name type="scientific">Podospora aff. communis PSN243</name>
    <dbReference type="NCBI Taxonomy" id="3040156"/>
    <lineage>
        <taxon>Eukaryota</taxon>
        <taxon>Fungi</taxon>
        <taxon>Dikarya</taxon>
        <taxon>Ascomycota</taxon>
        <taxon>Pezizomycotina</taxon>
        <taxon>Sordariomycetes</taxon>
        <taxon>Sordariomycetidae</taxon>
        <taxon>Sordariales</taxon>
        <taxon>Podosporaceae</taxon>
        <taxon>Podospora</taxon>
    </lineage>
</organism>
<feature type="compositionally biased region" description="Polar residues" evidence="2">
    <location>
        <begin position="988"/>
        <end position="999"/>
    </location>
</feature>
<keyword evidence="4" id="KW-1185">Reference proteome</keyword>
<feature type="compositionally biased region" description="Basic and acidic residues" evidence="2">
    <location>
        <begin position="955"/>
        <end position="966"/>
    </location>
</feature>
<keyword evidence="1" id="KW-0175">Coiled coil</keyword>
<dbReference type="EMBL" id="MU865981">
    <property type="protein sequence ID" value="KAK4444162.1"/>
    <property type="molecule type" value="Genomic_DNA"/>
</dbReference>
<feature type="region of interest" description="Disordered" evidence="2">
    <location>
        <begin position="515"/>
        <end position="646"/>
    </location>
</feature>
<feature type="compositionally biased region" description="Polar residues" evidence="2">
    <location>
        <begin position="543"/>
        <end position="559"/>
    </location>
</feature>
<sequence length="1330" mass="144269">MPMDRGRGRGRATKKRTTLPSHSHFHTPTTHQFSFPTRSPDLVTPSFGLDSPSAAMAGGPSARNKRARTFDATPDGAAAYDDDGISKGGHSLRKRARVDYTQEFDELLPALAKSDTASKSAATPSARSRKRRQTQGSEADGDNLNASTTGQRRRKPEKSPAPSRGGLARRRNSRKSTTEVSSYQVNQAVEDEVQDTILVGFPTDGLLEDAEDSDDSNSFDESESRPSTSDGSDTAMAQADAEPATPKQQSSPRVDQVVSLVPETEEAIEKTLITDQPNGKPEVVPEPIPVHQLLPKEPDEPNPQHEADEVARETAQTEIIEKQPQEEPEAVPSPPPETITPKVEPNAELPPEVEQPASTQPDASTAEPQPSPTICSEEPAREPDAKLLSESSVNSPAPPLEIAPLVRRGSTASSRRARAARPTEPIRLKALEKIHNTPTPFGSQLRLTPYEAEDVVHPGAFTEWVRPDAKDRVEMTPMPTPAPTPSPIDFASIEIKWDGHRPLKKSEFFELYRQEKKRRQERGEEPISMAEFNNQCVRRFKAAQSQPGTERSTPSTDSVRMSRPGPRAVPKRPTLITSASFDETPHGSQADSQQPTAAPSPVAADEEESQLDAEADDAEEQATAEPESTAKAGGPTGPIEVTRNPARQFIFPKIRDPQEFVDAMEGWQDMDTDKLYTTVAAAVEAMDAYQMEYNELKKIVDDEENAKRRIANDKTIINWENRQKMDEPAPWRRHFDEPVKGPPVFEVRGARAPKPYIDDPVLEHQREEDKLMAQVYGFKHNAHPTQVGRQNPEEQRWENAENRLRERKKTEKGAELAEENVIEGKRMRKPRNFSDQSKEPSRSGTPIGAMSLPGRRFRRKFATKDDDDAEPQDAQPEPEPVAPPAPVVRRRRGGFRGGRGGQTTIEQFYPAPTSSASQADVNQTDEEIADEKPGSARKRGRGLAPPPPPAVSENDSLKSKRRDANAKTEIASSSFYSNVSADSLAESRPSTASSAATVNTEETGESTGTYSLRDKRKRNFALENDPELETRPQKRTRGIMLPKLDGMEPKKRTPRRKTTATSQLPSASTEPPAPAPITAPVPVPAPIPMHPPAALIAPQPVGGLQAPLFFSHPPPALAPAPGPYLHTFSAAPAFPPGGNPPPPAAPPAVKKPITKLKLTNNGSSSQNSSRAATPANIAPNPTPKIVTKTSRGAKAPESGLAKPAMSNGAVLDEKPYAEMSKSEKMSWSMRRRWASGEMQGAVEKRRTTLANKKAEKAAGTPTANNSDSGAPGSAGGSASGTPTPIPMPMPGPGPLAMPGQGQPIQPLQPHGLLPPQGMVYYGPPGVGPSM</sequence>
<feature type="region of interest" description="Disordered" evidence="2">
    <location>
        <begin position="1"/>
        <end position="92"/>
    </location>
</feature>
<feature type="compositionally biased region" description="Polar residues" evidence="2">
    <location>
        <begin position="356"/>
        <end position="374"/>
    </location>
</feature>
<feature type="compositionally biased region" description="Low complexity" evidence="2">
    <location>
        <begin position="18"/>
        <end position="37"/>
    </location>
</feature>
<name>A0AAV9G8L4_9PEZI</name>
<feature type="compositionally biased region" description="Basic and acidic residues" evidence="2">
    <location>
        <begin position="294"/>
        <end position="312"/>
    </location>
</feature>
<feature type="compositionally biased region" description="Low complexity" evidence="2">
    <location>
        <begin position="112"/>
        <end position="126"/>
    </location>
</feature>
<gene>
    <name evidence="3" type="ORF">QBC34DRAFT_415792</name>
</gene>
<feature type="compositionally biased region" description="Low complexity" evidence="2">
    <location>
        <begin position="51"/>
        <end position="62"/>
    </location>
</feature>
<evidence type="ECO:0000256" key="1">
    <source>
        <dbReference type="SAM" id="Coils"/>
    </source>
</evidence>
<feature type="region of interest" description="Disordered" evidence="2">
    <location>
        <begin position="109"/>
        <end position="425"/>
    </location>
</feature>
<feature type="compositionally biased region" description="Acidic residues" evidence="2">
    <location>
        <begin position="604"/>
        <end position="622"/>
    </location>
</feature>
<feature type="compositionally biased region" description="Low complexity" evidence="2">
    <location>
        <begin position="1296"/>
        <end position="1330"/>
    </location>
</feature>
<feature type="region of interest" description="Disordered" evidence="2">
    <location>
        <begin position="1129"/>
        <end position="1330"/>
    </location>
</feature>
<feature type="compositionally biased region" description="Pro residues" evidence="2">
    <location>
        <begin position="1071"/>
        <end position="1083"/>
    </location>
</feature>
<evidence type="ECO:0000313" key="3">
    <source>
        <dbReference type="EMBL" id="KAK4444162.1"/>
    </source>
</evidence>
<feature type="compositionally biased region" description="Basic residues" evidence="2">
    <location>
        <begin position="8"/>
        <end position="17"/>
    </location>
</feature>
<evidence type="ECO:0000256" key="2">
    <source>
        <dbReference type="SAM" id="MobiDB-lite"/>
    </source>
</evidence>
<feature type="compositionally biased region" description="Polar residues" evidence="2">
    <location>
        <begin position="178"/>
        <end position="187"/>
    </location>
</feature>
<accession>A0AAV9G8L4</accession>
<feature type="coiled-coil region" evidence="1">
    <location>
        <begin position="679"/>
        <end position="713"/>
    </location>
</feature>
<feature type="compositionally biased region" description="Basic and acidic residues" evidence="2">
    <location>
        <begin position="378"/>
        <end position="387"/>
    </location>
</feature>
<proteinExistence type="predicted"/>
<feature type="compositionally biased region" description="Pro residues" evidence="2">
    <location>
        <begin position="877"/>
        <end position="886"/>
    </location>
</feature>
<feature type="compositionally biased region" description="Acidic residues" evidence="2">
    <location>
        <begin position="206"/>
        <end position="221"/>
    </location>
</feature>
<feature type="compositionally biased region" description="Basic and acidic residues" evidence="2">
    <location>
        <begin position="728"/>
        <end position="739"/>
    </location>
</feature>
<feature type="compositionally biased region" description="Polar residues" evidence="2">
    <location>
        <begin position="912"/>
        <end position="922"/>
    </location>
</feature>
<comment type="caution">
    <text evidence="3">The sequence shown here is derived from an EMBL/GenBank/DDBJ whole genome shotgun (WGS) entry which is preliminary data.</text>
</comment>
<feature type="compositionally biased region" description="Polar residues" evidence="2">
    <location>
        <begin position="970"/>
        <end position="981"/>
    </location>
</feature>
<feature type="region of interest" description="Disordered" evidence="2">
    <location>
        <begin position="781"/>
        <end position="1083"/>
    </location>
</feature>
<feature type="region of interest" description="Disordered" evidence="2">
    <location>
        <begin position="728"/>
        <end position="752"/>
    </location>
</feature>
<feature type="compositionally biased region" description="Polar residues" evidence="2">
    <location>
        <begin position="575"/>
        <end position="597"/>
    </location>
</feature>